<feature type="chain" id="PRO_5015479630" description="Porin" evidence="1">
    <location>
        <begin position="25"/>
        <end position="301"/>
    </location>
</feature>
<comment type="caution">
    <text evidence="2">The sequence shown here is derived from an EMBL/GenBank/DDBJ whole genome shotgun (WGS) entry which is preliminary data.</text>
</comment>
<evidence type="ECO:0000313" key="2">
    <source>
        <dbReference type="EMBL" id="PQV58689.1"/>
    </source>
</evidence>
<protein>
    <recommendedName>
        <fullName evidence="4">Porin</fullName>
    </recommendedName>
</protein>
<reference evidence="2 3" key="1">
    <citation type="submission" date="2018-02" db="EMBL/GenBank/DDBJ databases">
        <title>Genomic Encyclopedia of Archaeal and Bacterial Type Strains, Phase II (KMG-II): from individual species to whole genera.</title>
        <authorList>
            <person name="Goeker M."/>
        </authorList>
    </citation>
    <scope>NUCLEOTIDE SEQUENCE [LARGE SCALE GENOMIC DNA]</scope>
    <source>
        <strain evidence="2 3">DSM 18921</strain>
    </source>
</reference>
<gene>
    <name evidence="2" type="ORF">LX70_00501</name>
</gene>
<dbReference type="OrthoDB" id="7840865at2"/>
<dbReference type="AlphaFoldDB" id="A0A2S8SD61"/>
<dbReference type="PROSITE" id="PS51257">
    <property type="entry name" value="PROKAR_LIPOPROTEIN"/>
    <property type="match status" value="1"/>
</dbReference>
<dbReference type="EMBL" id="PVEP01000001">
    <property type="protein sequence ID" value="PQV58689.1"/>
    <property type="molecule type" value="Genomic_DNA"/>
</dbReference>
<dbReference type="RefSeq" id="WP_105512943.1">
    <property type="nucleotide sequence ID" value="NZ_PVEP01000001.1"/>
</dbReference>
<evidence type="ECO:0000256" key="1">
    <source>
        <dbReference type="SAM" id="SignalP"/>
    </source>
</evidence>
<organism evidence="2 3">
    <name type="scientific">Albidovulum denitrificans</name>
    <dbReference type="NCBI Taxonomy" id="404881"/>
    <lineage>
        <taxon>Bacteria</taxon>
        <taxon>Pseudomonadati</taxon>
        <taxon>Pseudomonadota</taxon>
        <taxon>Alphaproteobacteria</taxon>
        <taxon>Rhodobacterales</taxon>
        <taxon>Paracoccaceae</taxon>
        <taxon>Albidovulum</taxon>
    </lineage>
</organism>
<feature type="signal peptide" evidence="1">
    <location>
        <begin position="1"/>
        <end position="24"/>
    </location>
</feature>
<proteinExistence type="predicted"/>
<accession>A0A2S8SD61</accession>
<evidence type="ECO:0000313" key="3">
    <source>
        <dbReference type="Proteomes" id="UP000238338"/>
    </source>
</evidence>
<sequence length="301" mass="31198">MQISSAKPLFLSALALACAPVSLSAQSMGAGSAIHGTVELEYSDDGTNDMALLYGDADASFSFNGGGEGMGFDAGVTAYLGEGGSSETAVFGALTYTTSYGKFSFGLPRNASSGMSRMPVIGGTQALGSLQKAWLGDLPLTNYLANDDYFAGVRYDGDYGAVKTALSFHHTKTDVNFADLAVKYDSGFFFANGSLQYFNGNGGAEATVFHGEAGAATDFYDAGIGVTSGDKLIPDAWQAWASFRPIDQLGVSATMLDPDGSAAIWGLSAKYGFMQGGYVQGGVSDTKNADALWDVSVGFSF</sequence>
<dbReference type="Proteomes" id="UP000238338">
    <property type="component" value="Unassembled WGS sequence"/>
</dbReference>
<name>A0A2S8SD61_9RHOB</name>
<evidence type="ECO:0008006" key="4">
    <source>
        <dbReference type="Google" id="ProtNLM"/>
    </source>
</evidence>
<keyword evidence="1" id="KW-0732">Signal</keyword>
<keyword evidence="3" id="KW-1185">Reference proteome</keyword>